<feature type="region of interest" description="Disordered" evidence="6">
    <location>
        <begin position="442"/>
        <end position="481"/>
    </location>
</feature>
<comment type="caution">
    <text evidence="10">The sequence shown here is derived from an EMBL/GenBank/DDBJ whole genome shotgun (WGS) entry which is preliminary data.</text>
</comment>
<dbReference type="Pfam" id="PF23376">
    <property type="entry name" value="Fn3_VIN3"/>
    <property type="match status" value="1"/>
</dbReference>
<feature type="domain" description="VIN3-like fibronectin type-III" evidence="8">
    <location>
        <begin position="348"/>
        <end position="436"/>
    </location>
</feature>
<keyword evidence="3" id="KW-0863">Zinc-finger</keyword>
<dbReference type="InterPro" id="IPR058585">
    <property type="entry name" value="Fn3_VIN3"/>
</dbReference>
<dbReference type="PANTHER" id="PTHR46286:SF2">
    <property type="entry name" value="VIN3-LIKE PROTEIN 2"/>
    <property type="match status" value="1"/>
</dbReference>
<keyword evidence="11" id="KW-1185">Reference proteome</keyword>
<keyword evidence="4" id="KW-0862">Zinc</keyword>
<feature type="region of interest" description="Disordered" evidence="6">
    <location>
        <begin position="509"/>
        <end position="599"/>
    </location>
</feature>
<dbReference type="PANTHER" id="PTHR46286">
    <property type="entry name" value="VIN3-LIKE PROTEIN 2-RELATED"/>
    <property type="match status" value="1"/>
</dbReference>
<evidence type="ECO:0000259" key="8">
    <source>
        <dbReference type="Pfam" id="PF23376"/>
    </source>
</evidence>
<dbReference type="SUPFAM" id="SSF49265">
    <property type="entry name" value="Fibronectin type III"/>
    <property type="match status" value="1"/>
</dbReference>
<evidence type="ECO:0000256" key="2">
    <source>
        <dbReference type="ARBA" id="ARBA00022723"/>
    </source>
</evidence>
<dbReference type="InterPro" id="IPR003961">
    <property type="entry name" value="FN3_dom"/>
</dbReference>
<evidence type="ECO:0000256" key="5">
    <source>
        <dbReference type="ARBA" id="ARBA00023242"/>
    </source>
</evidence>
<evidence type="ECO:0000259" key="7">
    <source>
        <dbReference type="Pfam" id="PF07227"/>
    </source>
</evidence>
<dbReference type="Pfam" id="PF07227">
    <property type="entry name" value="PHD_Oberon"/>
    <property type="match status" value="1"/>
</dbReference>
<organism evidence="10 11">
    <name type="scientific">Cuscuta epithymum</name>
    <dbReference type="NCBI Taxonomy" id="186058"/>
    <lineage>
        <taxon>Eukaryota</taxon>
        <taxon>Viridiplantae</taxon>
        <taxon>Streptophyta</taxon>
        <taxon>Embryophyta</taxon>
        <taxon>Tracheophyta</taxon>
        <taxon>Spermatophyta</taxon>
        <taxon>Magnoliopsida</taxon>
        <taxon>eudicotyledons</taxon>
        <taxon>Gunneridae</taxon>
        <taxon>Pentapetalae</taxon>
        <taxon>asterids</taxon>
        <taxon>lamiids</taxon>
        <taxon>Solanales</taxon>
        <taxon>Convolvulaceae</taxon>
        <taxon>Cuscuteae</taxon>
        <taxon>Cuscuta</taxon>
        <taxon>Cuscuta subgen. Cuscuta</taxon>
    </lineage>
</organism>
<keyword evidence="2" id="KW-0479">Metal-binding</keyword>
<feature type="compositionally biased region" description="Low complexity" evidence="6">
    <location>
        <begin position="90"/>
        <end position="105"/>
    </location>
</feature>
<feature type="compositionally biased region" description="Polar residues" evidence="6">
    <location>
        <begin position="465"/>
        <end position="481"/>
    </location>
</feature>
<evidence type="ECO:0000259" key="9">
    <source>
        <dbReference type="Pfam" id="PF23380"/>
    </source>
</evidence>
<dbReference type="InterPro" id="IPR036116">
    <property type="entry name" value="FN3_sf"/>
</dbReference>
<dbReference type="GO" id="GO:0008270">
    <property type="term" value="F:zinc ion binding"/>
    <property type="evidence" value="ECO:0007669"/>
    <property type="project" value="UniProtKB-KW"/>
</dbReference>
<evidence type="ECO:0000313" key="11">
    <source>
        <dbReference type="Proteomes" id="UP001152523"/>
    </source>
</evidence>
<name>A0AAV0GJ59_9ASTE</name>
<dbReference type="GO" id="GO:0005634">
    <property type="term" value="C:nucleus"/>
    <property type="evidence" value="ECO:0007669"/>
    <property type="project" value="UniProtKB-SubCell"/>
</dbReference>
<dbReference type="CDD" id="cd00063">
    <property type="entry name" value="FN3"/>
    <property type="match status" value="1"/>
</dbReference>
<dbReference type="InterPro" id="IPR044514">
    <property type="entry name" value="VIN3-like"/>
</dbReference>
<dbReference type="EMBL" id="CAMAPF010001142">
    <property type="protein sequence ID" value="CAH9147984.1"/>
    <property type="molecule type" value="Genomic_DNA"/>
</dbReference>
<dbReference type="AlphaFoldDB" id="A0AAV0GJ59"/>
<evidence type="ECO:0000313" key="10">
    <source>
        <dbReference type="EMBL" id="CAH9147984.1"/>
    </source>
</evidence>
<feature type="domain" description="Oberon-like PHD finger" evidence="7">
    <location>
        <begin position="134"/>
        <end position="259"/>
    </location>
</feature>
<evidence type="ECO:0000256" key="1">
    <source>
        <dbReference type="ARBA" id="ARBA00004123"/>
    </source>
</evidence>
<evidence type="ECO:0000256" key="4">
    <source>
        <dbReference type="ARBA" id="ARBA00022833"/>
    </source>
</evidence>
<evidence type="ECO:0000256" key="3">
    <source>
        <dbReference type="ARBA" id="ARBA00022771"/>
    </source>
</evidence>
<dbReference type="InterPro" id="IPR056990">
    <property type="entry name" value="VIN3-like_C"/>
</dbReference>
<accession>A0AAV0GJ59</accession>
<feature type="compositionally biased region" description="Polar residues" evidence="6">
    <location>
        <begin position="539"/>
        <end position="549"/>
    </location>
</feature>
<reference evidence="10" key="1">
    <citation type="submission" date="2022-07" db="EMBL/GenBank/DDBJ databases">
        <authorList>
            <person name="Macas J."/>
            <person name="Novak P."/>
            <person name="Neumann P."/>
        </authorList>
    </citation>
    <scope>NUCLEOTIDE SEQUENCE</scope>
</reference>
<dbReference type="Pfam" id="PF23380">
    <property type="entry name" value="VIN3_C"/>
    <property type="match status" value="1"/>
</dbReference>
<dbReference type="InterPro" id="IPR032881">
    <property type="entry name" value="Oberon-like_PHD"/>
</dbReference>
<dbReference type="InterPro" id="IPR018247">
    <property type="entry name" value="EF_Hand_1_Ca_BS"/>
</dbReference>
<gene>
    <name evidence="10" type="ORF">CEPIT_LOCUS44151</name>
</gene>
<protein>
    <submittedName>
        <fullName evidence="10">Uncharacterized protein</fullName>
    </submittedName>
</protein>
<dbReference type="GO" id="GO:0040029">
    <property type="term" value="P:epigenetic regulation of gene expression"/>
    <property type="evidence" value="ECO:0007669"/>
    <property type="project" value="InterPro"/>
</dbReference>
<proteinExistence type="predicted"/>
<dbReference type="GO" id="GO:0010048">
    <property type="term" value="P:vernalization response"/>
    <property type="evidence" value="ECO:0007669"/>
    <property type="project" value="InterPro"/>
</dbReference>
<dbReference type="Proteomes" id="UP001152523">
    <property type="component" value="Unassembled WGS sequence"/>
</dbReference>
<feature type="region of interest" description="Disordered" evidence="6">
    <location>
        <begin position="87"/>
        <end position="112"/>
    </location>
</feature>
<evidence type="ECO:0000256" key="6">
    <source>
        <dbReference type="SAM" id="MobiDB-lite"/>
    </source>
</evidence>
<feature type="domain" description="VIN3-like C-terminal" evidence="9">
    <location>
        <begin position="606"/>
        <end position="678"/>
    </location>
</feature>
<sequence length="697" mass="77893">MDSPFFEDILDPSKCSKLRMEEKRELVYKLSNMPTFSPEMLQSWSRQDILEILCAEMGKERKYTGLTKLKIIESLIKIVAEKKRKNSPLENGISSSSKSEKNQGSFKRQRKPDHFHDATSNVFSDLGDNGVIHCKNLACRARLKSEVSFCKRCSCCVCREYDDNKDPSLWLFCNSDPPFEHWGESCGMSCHLECAIRHERSGIVFNDSQDRGGGINGSFNCVSCGKTNDLLGSLRKQLVTARDTRRVDILCYRISLSQKILGEAKKCNDLCTVMDEAVKRLEEEVGPLSGSPVKTARGIVNRLSSGPEVQRLCGLAVEYLDSVLSKRVLKVAAGPTMEDSNRTASKLIRLEDVSTTFVTVILTCEESRLGNTVGYTMWHRKADDSDYPVDPTCTLLGPTTRFVMSGLIPNTEYLLKLVFPADSKRELGICELQFRTREEAAASVNDVPHPNTQNSEEAHVRSSDLQRNNPPQGDNTSVSCYTDDSNNDGNITCMDVLLCCNDEEKSVEETAATTQIEDDVDDDDDDDDDDDNEEEEATSTDNGGSNTPPSGLPITPPYKGESRSQPGESSRKEEGNAQVGTSSKKKKERGGEREEEWEDDVLGEGDKGFEYYVKVIRWLECNGRIGTGFREKFLTWYSLRATPQEVRVVKTFVDTLIEDPESLAAQLLHSFSDLISKRSSISNSSLVPSGFCLRLWH</sequence>
<comment type="subcellular location">
    <subcellularLocation>
        <location evidence="1">Nucleus</location>
    </subcellularLocation>
</comment>
<keyword evidence="5" id="KW-0539">Nucleus</keyword>
<dbReference type="PROSITE" id="PS00018">
    <property type="entry name" value="EF_HAND_1"/>
    <property type="match status" value="1"/>
</dbReference>
<dbReference type="CDD" id="cd15521">
    <property type="entry name" value="PHD_VIN3_plant"/>
    <property type="match status" value="1"/>
</dbReference>
<feature type="compositionally biased region" description="Acidic residues" evidence="6">
    <location>
        <begin position="516"/>
        <end position="538"/>
    </location>
</feature>